<evidence type="ECO:0000313" key="1">
    <source>
        <dbReference type="EMBL" id="KAG2408280.1"/>
    </source>
</evidence>
<accession>A0A8T0L5Y3</accession>
<evidence type="ECO:0000313" key="2">
    <source>
        <dbReference type="Proteomes" id="UP000743370"/>
    </source>
</evidence>
<name>A0A8T0L5Y3_PHAAN</name>
<dbReference type="Proteomes" id="UP000743370">
    <property type="component" value="Unassembled WGS sequence"/>
</dbReference>
<comment type="caution">
    <text evidence="1">The sequence shown here is derived from an EMBL/GenBank/DDBJ whole genome shotgun (WGS) entry which is preliminary data.</text>
</comment>
<dbReference type="PANTHER" id="PTHR33623">
    <property type="entry name" value="OS04G0572500 PROTEIN"/>
    <property type="match status" value="1"/>
</dbReference>
<organism evidence="1 2">
    <name type="scientific">Phaseolus angularis</name>
    <name type="common">Azuki bean</name>
    <name type="synonym">Vigna angularis</name>
    <dbReference type="NCBI Taxonomy" id="3914"/>
    <lineage>
        <taxon>Eukaryota</taxon>
        <taxon>Viridiplantae</taxon>
        <taxon>Streptophyta</taxon>
        <taxon>Embryophyta</taxon>
        <taxon>Tracheophyta</taxon>
        <taxon>Spermatophyta</taxon>
        <taxon>Magnoliopsida</taxon>
        <taxon>eudicotyledons</taxon>
        <taxon>Gunneridae</taxon>
        <taxon>Pentapetalae</taxon>
        <taxon>rosids</taxon>
        <taxon>fabids</taxon>
        <taxon>Fabales</taxon>
        <taxon>Fabaceae</taxon>
        <taxon>Papilionoideae</taxon>
        <taxon>50 kb inversion clade</taxon>
        <taxon>NPAAA clade</taxon>
        <taxon>indigoferoid/millettioid clade</taxon>
        <taxon>Phaseoleae</taxon>
        <taxon>Vigna</taxon>
    </lineage>
</organism>
<evidence type="ECO:0008006" key="3">
    <source>
        <dbReference type="Google" id="ProtNLM"/>
    </source>
</evidence>
<dbReference type="EMBL" id="JABFOF010000001">
    <property type="protein sequence ID" value="KAG2408280.1"/>
    <property type="molecule type" value="Genomic_DNA"/>
</dbReference>
<gene>
    <name evidence="1" type="ORF">HKW66_Vig0031020</name>
</gene>
<reference evidence="1 2" key="1">
    <citation type="submission" date="2020-05" db="EMBL/GenBank/DDBJ databases">
        <title>Vigna angularis (adzuki bean) Var. LongXiaoDou No. 4 denovo assembly.</title>
        <authorList>
            <person name="Xiang H."/>
        </authorList>
    </citation>
    <scope>NUCLEOTIDE SEQUENCE [LARGE SCALE GENOMIC DNA]</scope>
    <source>
        <tissue evidence="1">Leaf</tissue>
    </source>
</reference>
<dbReference type="PANTHER" id="PTHR33623:SF4">
    <property type="entry name" value="DUF4378 DOMAIN-CONTAINING PROTEIN"/>
    <property type="match status" value="1"/>
</dbReference>
<sequence length="451" mass="51662">MHTTKHPPKRPLLLKDYLRDDLGSCSSNGFKSLPRRRCCTTVGFFVEKDLQLQRKTRNTLPRRRRSSVSALQRASVAVINAIKSLPTSQKGGRAKRGGVLCRSLSRKLLSRSFWKKAAVVREEGSQQGVPRRRTSFRELIMLDQEHHKATSFIEYTALAAPSFTTSSGCGSNSWGESEFTFASTAASSESSNENYLLLETTKEYTPRRHKVEEEVVTKEYWANEKEQFSPVSILDCPFVDEEEIYKCRFRSTSSVVSITEGRKHKHMHERCHLESVASPEPVILEKRFARLEAGDETLKHSTKQRSRVVVPAARTRNNLRPANNHDIEENARNLLNFVKGSNPQNTLILKAENLLFDYFKKSVGECKEIDLSKKLHLCKVAEDWINGRPQELYLDWEEQGRRSVYVREMDRCEGWKNYDQEIQQLGGDLANEVLTILVNESVLDLMIRASH</sequence>
<dbReference type="AlphaFoldDB" id="A0A8T0L5Y3"/>
<protein>
    <recommendedName>
        <fullName evidence="3">DUF4378 domain-containing protein</fullName>
    </recommendedName>
</protein>
<proteinExistence type="predicted"/>